<accession>A0A4Y2BP30</accession>
<sequence length="140" mass="15880">ISFGSNERLGISGRQWQRKGLHGKEKKVALDMHDDPGRNRIFVTEDHSLVIRKVRPQDGGYYFCYDVGDRRREVKMDILLDIEQRTTLEPRVLRLPADLDAEVAKWLGPCEKISKLTSCSVNIRGDSNVTGQTLRGGAAW</sequence>
<evidence type="ECO:0000313" key="1">
    <source>
        <dbReference type="EMBL" id="GBL93195.1"/>
    </source>
</evidence>
<protein>
    <recommendedName>
        <fullName evidence="3">Ig-like domain-containing protein</fullName>
    </recommendedName>
</protein>
<feature type="non-terminal residue" evidence="1">
    <location>
        <position position="1"/>
    </location>
</feature>
<dbReference type="Proteomes" id="UP000499080">
    <property type="component" value="Unassembled WGS sequence"/>
</dbReference>
<dbReference type="InterPro" id="IPR036179">
    <property type="entry name" value="Ig-like_dom_sf"/>
</dbReference>
<evidence type="ECO:0008006" key="3">
    <source>
        <dbReference type="Google" id="ProtNLM"/>
    </source>
</evidence>
<name>A0A4Y2BP30_ARAVE</name>
<dbReference type="SUPFAM" id="SSF48726">
    <property type="entry name" value="Immunoglobulin"/>
    <property type="match status" value="1"/>
</dbReference>
<organism evidence="1 2">
    <name type="scientific">Araneus ventricosus</name>
    <name type="common">Orbweaver spider</name>
    <name type="synonym">Epeira ventricosa</name>
    <dbReference type="NCBI Taxonomy" id="182803"/>
    <lineage>
        <taxon>Eukaryota</taxon>
        <taxon>Metazoa</taxon>
        <taxon>Ecdysozoa</taxon>
        <taxon>Arthropoda</taxon>
        <taxon>Chelicerata</taxon>
        <taxon>Arachnida</taxon>
        <taxon>Araneae</taxon>
        <taxon>Araneomorphae</taxon>
        <taxon>Entelegynae</taxon>
        <taxon>Araneoidea</taxon>
        <taxon>Araneidae</taxon>
        <taxon>Araneus</taxon>
    </lineage>
</organism>
<dbReference type="OrthoDB" id="6433755at2759"/>
<reference evidence="1 2" key="1">
    <citation type="journal article" date="2019" name="Sci. Rep.">
        <title>Orb-weaving spider Araneus ventricosus genome elucidates the spidroin gene catalogue.</title>
        <authorList>
            <person name="Kono N."/>
            <person name="Nakamura H."/>
            <person name="Ohtoshi R."/>
            <person name="Moran D.A.P."/>
            <person name="Shinohara A."/>
            <person name="Yoshida Y."/>
            <person name="Fujiwara M."/>
            <person name="Mori M."/>
            <person name="Tomita M."/>
            <person name="Arakawa K."/>
        </authorList>
    </citation>
    <scope>NUCLEOTIDE SEQUENCE [LARGE SCALE GENOMIC DNA]</scope>
</reference>
<gene>
    <name evidence="1" type="ORF">AVEN_123817_1</name>
</gene>
<comment type="caution">
    <text evidence="1">The sequence shown here is derived from an EMBL/GenBank/DDBJ whole genome shotgun (WGS) entry which is preliminary data.</text>
</comment>
<keyword evidence="2" id="KW-1185">Reference proteome</keyword>
<evidence type="ECO:0000313" key="2">
    <source>
        <dbReference type="Proteomes" id="UP000499080"/>
    </source>
</evidence>
<dbReference type="Gene3D" id="2.60.40.10">
    <property type="entry name" value="Immunoglobulins"/>
    <property type="match status" value="1"/>
</dbReference>
<dbReference type="EMBL" id="BGPR01083881">
    <property type="protein sequence ID" value="GBL93195.1"/>
    <property type="molecule type" value="Genomic_DNA"/>
</dbReference>
<dbReference type="AlphaFoldDB" id="A0A4Y2BP30"/>
<proteinExistence type="predicted"/>
<dbReference type="InterPro" id="IPR013783">
    <property type="entry name" value="Ig-like_fold"/>
</dbReference>